<evidence type="ECO:0000256" key="3">
    <source>
        <dbReference type="ARBA" id="ARBA00022692"/>
    </source>
</evidence>
<reference evidence="9 10" key="1">
    <citation type="journal article" date="2022" name="Nat. Ecol. Evol.">
        <title>A masculinizing supergene underlies an exaggerated male reproductive morph in a spider.</title>
        <authorList>
            <person name="Hendrickx F."/>
            <person name="De Corte Z."/>
            <person name="Sonet G."/>
            <person name="Van Belleghem S.M."/>
            <person name="Kostlbacher S."/>
            <person name="Vangestel C."/>
        </authorList>
    </citation>
    <scope>NUCLEOTIDE SEQUENCE [LARGE SCALE GENOMIC DNA]</scope>
    <source>
        <strain evidence="9">W744_W776</strain>
    </source>
</reference>
<evidence type="ECO:0000256" key="5">
    <source>
        <dbReference type="ARBA" id="ARBA00023136"/>
    </source>
</evidence>
<feature type="domain" description="Endoplasmic reticulum vesicle transporter N-terminal" evidence="8">
    <location>
        <begin position="5"/>
        <end position="95"/>
    </location>
</feature>
<evidence type="ECO:0000313" key="10">
    <source>
        <dbReference type="Proteomes" id="UP000827092"/>
    </source>
</evidence>
<dbReference type="InterPro" id="IPR039542">
    <property type="entry name" value="Erv_N"/>
</dbReference>
<proteinExistence type="inferred from homology"/>
<keyword evidence="3 6" id="KW-0812">Transmembrane</keyword>
<keyword evidence="4 6" id="KW-1133">Transmembrane helix</keyword>
<feature type="domain" description="Endoplasmic reticulum vesicle transporter C-terminal" evidence="7">
    <location>
        <begin position="109"/>
        <end position="275"/>
    </location>
</feature>
<evidence type="ECO:0000256" key="6">
    <source>
        <dbReference type="SAM" id="Phobius"/>
    </source>
</evidence>
<comment type="caution">
    <text evidence="9">The sequence shown here is derived from an EMBL/GenBank/DDBJ whole genome shotgun (WGS) entry which is preliminary data.</text>
</comment>
<dbReference type="InterPro" id="IPR012936">
    <property type="entry name" value="Erv_C"/>
</dbReference>
<dbReference type="GO" id="GO:0033116">
    <property type="term" value="C:endoplasmic reticulum-Golgi intermediate compartment membrane"/>
    <property type="evidence" value="ECO:0007669"/>
    <property type="project" value="UniProtKB-SubCell"/>
</dbReference>
<evidence type="ECO:0000256" key="2">
    <source>
        <dbReference type="ARBA" id="ARBA00005648"/>
    </source>
</evidence>
<dbReference type="GO" id="GO:0030134">
    <property type="term" value="C:COPII-coated ER to Golgi transport vesicle"/>
    <property type="evidence" value="ECO:0007669"/>
    <property type="project" value="TreeGrafter"/>
</dbReference>
<keyword evidence="10" id="KW-1185">Reference proteome</keyword>
<dbReference type="Proteomes" id="UP000827092">
    <property type="component" value="Unassembled WGS sequence"/>
</dbReference>
<dbReference type="PANTHER" id="PTHR10984:SF36">
    <property type="entry name" value="ENDOPLASMIC RETICULUM-GOLGI INTERMEDIATE COMPARTMENT PROTEIN 1"/>
    <property type="match status" value="1"/>
</dbReference>
<feature type="transmembrane region" description="Helical" evidence="6">
    <location>
        <begin position="21"/>
        <end position="41"/>
    </location>
</feature>
<evidence type="ECO:0008006" key="11">
    <source>
        <dbReference type="Google" id="ProtNLM"/>
    </source>
</evidence>
<evidence type="ECO:0000259" key="7">
    <source>
        <dbReference type="Pfam" id="PF07970"/>
    </source>
</evidence>
<comment type="similarity">
    <text evidence="2">Belongs to the ERGIC family.</text>
</comment>
<gene>
    <name evidence="9" type="ORF">JTE90_007987</name>
</gene>
<dbReference type="EMBL" id="JAFNEN010000238">
    <property type="protein sequence ID" value="KAG8188411.1"/>
    <property type="molecule type" value="Genomic_DNA"/>
</dbReference>
<evidence type="ECO:0000256" key="1">
    <source>
        <dbReference type="ARBA" id="ARBA00004457"/>
    </source>
</evidence>
<dbReference type="Pfam" id="PF07970">
    <property type="entry name" value="COPIIcoated_ERV"/>
    <property type="match status" value="1"/>
</dbReference>
<evidence type="ECO:0000256" key="4">
    <source>
        <dbReference type="ARBA" id="ARBA00022989"/>
    </source>
</evidence>
<accession>A0AAV6UY30</accession>
<keyword evidence="5 6" id="KW-0472">Membrane</keyword>
<feature type="transmembrane region" description="Helical" evidence="6">
    <location>
        <begin position="253"/>
        <end position="278"/>
    </location>
</feature>
<dbReference type="GO" id="GO:0006890">
    <property type="term" value="P:retrograde vesicle-mediated transport, Golgi to endoplasmic reticulum"/>
    <property type="evidence" value="ECO:0007669"/>
    <property type="project" value="TreeGrafter"/>
</dbReference>
<dbReference type="InterPro" id="IPR045888">
    <property type="entry name" value="Erv"/>
</dbReference>
<evidence type="ECO:0000313" key="9">
    <source>
        <dbReference type="EMBL" id="KAG8188411.1"/>
    </source>
</evidence>
<dbReference type="PANTHER" id="PTHR10984">
    <property type="entry name" value="ENDOPLASMIC RETICULUM-GOLGI INTERMEDIATE COMPARTMENT PROTEIN"/>
    <property type="match status" value="1"/>
</dbReference>
<evidence type="ECO:0000259" key="8">
    <source>
        <dbReference type="Pfam" id="PF13850"/>
    </source>
</evidence>
<comment type="subcellular location">
    <subcellularLocation>
        <location evidence="1">Endoplasmic reticulum-Golgi intermediate compartment membrane</location>
        <topology evidence="1">Multi-pass membrane protein</topology>
    </subcellularLocation>
</comment>
<organism evidence="9 10">
    <name type="scientific">Oedothorax gibbosus</name>
    <dbReference type="NCBI Taxonomy" id="931172"/>
    <lineage>
        <taxon>Eukaryota</taxon>
        <taxon>Metazoa</taxon>
        <taxon>Ecdysozoa</taxon>
        <taxon>Arthropoda</taxon>
        <taxon>Chelicerata</taxon>
        <taxon>Arachnida</taxon>
        <taxon>Araneae</taxon>
        <taxon>Araneomorphae</taxon>
        <taxon>Entelegynae</taxon>
        <taxon>Araneoidea</taxon>
        <taxon>Linyphiidae</taxon>
        <taxon>Erigoninae</taxon>
        <taxon>Oedothorax</taxon>
    </lineage>
</organism>
<dbReference type="GO" id="GO:0000139">
    <property type="term" value="C:Golgi membrane"/>
    <property type="evidence" value="ECO:0007669"/>
    <property type="project" value="TreeGrafter"/>
</dbReference>
<protein>
    <recommendedName>
        <fullName evidence="11">Endoplasmic reticulum-Golgi intermediate compartment protein 1</fullName>
    </recommendedName>
</protein>
<dbReference type="GO" id="GO:0005789">
    <property type="term" value="C:endoplasmic reticulum membrane"/>
    <property type="evidence" value="ECO:0007669"/>
    <property type="project" value="TreeGrafter"/>
</dbReference>
<sequence length="294" mass="32992">MAFDVRRFDIYRKIPKDLTQPTLTGAIISVCCCCFICILFLSEFLHFINVNVTSELFVDNPGDNDRILVHLNITLPRLPCSVLGLDIQDEMGRHEVGFVENILKTPLGSNEEGCRFEGRFYINKVPGNFHVSTHSASKQPEAIDMAHLIHEVSFGTKLASGQKGSFNPLKEVDKTSAKGELDLLNIESHDYVMKIVPTTYENLAGLKVESYQYTYAYKSSVTFSHTGRIMPAIWFRYDLTPITVKYTETRPPLYSFLTTVCAIVGGTFTVAGIIDSMIFSASEIFKKFEIGKLS</sequence>
<dbReference type="GO" id="GO:0006888">
    <property type="term" value="P:endoplasmic reticulum to Golgi vesicle-mediated transport"/>
    <property type="evidence" value="ECO:0007669"/>
    <property type="project" value="TreeGrafter"/>
</dbReference>
<dbReference type="Pfam" id="PF13850">
    <property type="entry name" value="ERGIC_N"/>
    <property type="match status" value="1"/>
</dbReference>
<dbReference type="AlphaFoldDB" id="A0AAV6UY30"/>
<name>A0AAV6UY30_9ARAC</name>